<name>A0A368XJS1_9BURK</name>
<dbReference type="RefSeq" id="WP_114470712.1">
    <property type="nucleotide sequence ID" value="NZ_QPJK01000008.1"/>
</dbReference>
<keyword evidence="2" id="KW-1185">Reference proteome</keyword>
<comment type="caution">
    <text evidence="1">The sequence shown here is derived from an EMBL/GenBank/DDBJ whole genome shotgun (WGS) entry which is preliminary data.</text>
</comment>
<accession>A0A368XJS1</accession>
<protein>
    <submittedName>
        <fullName evidence="1">Uncharacterized protein (DUF924 family)</fullName>
    </submittedName>
</protein>
<reference evidence="1 2" key="1">
    <citation type="submission" date="2018-07" db="EMBL/GenBank/DDBJ databases">
        <title>Genomic Encyclopedia of Type Strains, Phase IV (KMG-IV): sequencing the most valuable type-strain genomes for metagenomic binning, comparative biology and taxonomic classification.</title>
        <authorList>
            <person name="Goeker M."/>
        </authorList>
    </citation>
    <scope>NUCLEOTIDE SEQUENCE [LARGE SCALE GENOMIC DNA]</scope>
    <source>
        <strain evidence="1 2">DSM 21634</strain>
    </source>
</reference>
<evidence type="ECO:0000313" key="1">
    <source>
        <dbReference type="EMBL" id="RCW68193.1"/>
    </source>
</evidence>
<dbReference type="InterPro" id="IPR011990">
    <property type="entry name" value="TPR-like_helical_dom_sf"/>
</dbReference>
<dbReference type="SUPFAM" id="SSF48452">
    <property type="entry name" value="TPR-like"/>
    <property type="match status" value="1"/>
</dbReference>
<dbReference type="Gene3D" id="1.25.40.10">
    <property type="entry name" value="Tetratricopeptide repeat domain"/>
    <property type="match status" value="1"/>
</dbReference>
<dbReference type="InterPro" id="IPR010323">
    <property type="entry name" value="DUF924"/>
</dbReference>
<dbReference type="AlphaFoldDB" id="A0A368XJS1"/>
<proteinExistence type="predicted"/>
<dbReference type="Gene3D" id="1.20.58.320">
    <property type="entry name" value="TPR-like"/>
    <property type="match status" value="1"/>
</dbReference>
<evidence type="ECO:0000313" key="2">
    <source>
        <dbReference type="Proteomes" id="UP000252884"/>
    </source>
</evidence>
<organism evidence="1 2">
    <name type="scientific">Pseudorhodoferax soli</name>
    <dbReference type="NCBI Taxonomy" id="545864"/>
    <lineage>
        <taxon>Bacteria</taxon>
        <taxon>Pseudomonadati</taxon>
        <taxon>Pseudomonadota</taxon>
        <taxon>Betaproteobacteria</taxon>
        <taxon>Burkholderiales</taxon>
        <taxon>Comamonadaceae</taxon>
    </lineage>
</organism>
<gene>
    <name evidence="1" type="ORF">DES41_108375</name>
</gene>
<dbReference type="Proteomes" id="UP000252884">
    <property type="component" value="Unassembled WGS sequence"/>
</dbReference>
<dbReference type="OrthoDB" id="7593450at2"/>
<dbReference type="Pfam" id="PF06041">
    <property type="entry name" value="DUF924"/>
    <property type="match status" value="1"/>
</dbReference>
<sequence length="192" mass="21281">MARRPGPPEGAAVPPAQAAGVVQFWRDAGSARWFAKDTAFDRQFREGFHDLHFAAAARRCDAWAATAQSALALLLLLDQYPRNSFRGTAHMYATDPLARMFARQALDAGLDQQVDKELRLFFYLPLSHAEHLPDQERALALNRALGEPFRSHAQGHLDIVARFGRFPHRNALLARETTAAEQAFLAEGGFSG</sequence>
<dbReference type="EMBL" id="QPJK01000008">
    <property type="protein sequence ID" value="RCW68193.1"/>
    <property type="molecule type" value="Genomic_DNA"/>
</dbReference>